<evidence type="ECO:0008006" key="4">
    <source>
        <dbReference type="Google" id="ProtNLM"/>
    </source>
</evidence>
<evidence type="ECO:0000313" key="3">
    <source>
        <dbReference type="Proteomes" id="UP000657592"/>
    </source>
</evidence>
<reference evidence="2" key="2">
    <citation type="submission" date="2020-09" db="EMBL/GenBank/DDBJ databases">
        <authorList>
            <person name="Sun Q."/>
            <person name="Zhou Y."/>
        </authorList>
    </citation>
    <scope>NUCLEOTIDE SEQUENCE</scope>
    <source>
        <strain evidence="2">CGMCC 1.15794</strain>
    </source>
</reference>
<reference evidence="2" key="1">
    <citation type="journal article" date="2014" name="Int. J. Syst. Evol. Microbiol.">
        <title>Complete genome sequence of Corynebacterium casei LMG S-19264T (=DSM 44701T), isolated from a smear-ripened cheese.</title>
        <authorList>
            <consortium name="US DOE Joint Genome Institute (JGI-PGF)"/>
            <person name="Walter F."/>
            <person name="Albersmeier A."/>
            <person name="Kalinowski J."/>
            <person name="Ruckert C."/>
        </authorList>
    </citation>
    <scope>NUCLEOTIDE SEQUENCE</scope>
    <source>
        <strain evidence="2">CGMCC 1.15794</strain>
    </source>
</reference>
<dbReference type="Proteomes" id="UP000657592">
    <property type="component" value="Unassembled WGS sequence"/>
</dbReference>
<accession>A0A917MNG7</accession>
<keyword evidence="3" id="KW-1185">Reference proteome</keyword>
<feature type="region of interest" description="Disordered" evidence="1">
    <location>
        <begin position="1"/>
        <end position="24"/>
    </location>
</feature>
<evidence type="ECO:0000256" key="1">
    <source>
        <dbReference type="SAM" id="MobiDB-lite"/>
    </source>
</evidence>
<dbReference type="EMBL" id="BMJY01000025">
    <property type="protein sequence ID" value="GGH51210.1"/>
    <property type="molecule type" value="Genomic_DNA"/>
</dbReference>
<protein>
    <recommendedName>
        <fullName evidence="4">NrdH-redoxin</fullName>
    </recommendedName>
</protein>
<comment type="caution">
    <text evidence="2">The sequence shown here is derived from an EMBL/GenBank/DDBJ whole genome shotgun (WGS) entry which is preliminary data.</text>
</comment>
<feature type="compositionally biased region" description="Basic residues" evidence="1">
    <location>
        <begin position="1"/>
        <end position="12"/>
    </location>
</feature>
<organism evidence="2 3">
    <name type="scientific">Microbacterium album</name>
    <dbReference type="NCBI Taxonomy" id="2053191"/>
    <lineage>
        <taxon>Bacteria</taxon>
        <taxon>Bacillati</taxon>
        <taxon>Actinomycetota</taxon>
        <taxon>Actinomycetes</taxon>
        <taxon>Micrococcales</taxon>
        <taxon>Microbacteriaceae</taxon>
        <taxon>Microbacterium</taxon>
    </lineage>
</organism>
<evidence type="ECO:0000313" key="2">
    <source>
        <dbReference type="EMBL" id="GGH51210.1"/>
    </source>
</evidence>
<gene>
    <name evidence="2" type="ORF">GCM10010921_30490</name>
</gene>
<sequence length="62" mass="6950">MRLLAGRHRRVHDGRSLSDAPDLSEEQRNLLREAGTALPIVIIDGGRDSWRGFRPDKTAELA</sequence>
<name>A0A917MNG7_9MICO</name>
<dbReference type="AlphaFoldDB" id="A0A917MNG7"/>
<proteinExistence type="predicted"/>